<dbReference type="GeneID" id="18937577"/>
<organism evidence="14">
    <name type="scientific">Melampsora larici-populina (strain 98AG31 / pathotype 3-4-7)</name>
    <name type="common">Poplar leaf rust fungus</name>
    <dbReference type="NCBI Taxonomy" id="747676"/>
    <lineage>
        <taxon>Eukaryota</taxon>
        <taxon>Fungi</taxon>
        <taxon>Dikarya</taxon>
        <taxon>Basidiomycota</taxon>
        <taxon>Pucciniomycotina</taxon>
        <taxon>Pucciniomycetes</taxon>
        <taxon>Pucciniales</taxon>
        <taxon>Melampsoraceae</taxon>
        <taxon>Melampsora</taxon>
    </lineage>
</organism>
<evidence type="ECO:0000256" key="7">
    <source>
        <dbReference type="ARBA" id="ARBA00023288"/>
    </source>
</evidence>
<dbReference type="GO" id="GO:0006612">
    <property type="term" value="P:protein targeting to membrane"/>
    <property type="evidence" value="ECO:0007669"/>
    <property type="project" value="TreeGrafter"/>
</dbReference>
<feature type="domain" description="Palmitoyltransferase DHHC" evidence="12">
    <location>
        <begin position="101"/>
        <end position="168"/>
    </location>
</feature>
<dbReference type="EMBL" id="GL883098">
    <property type="protein sequence ID" value="EGG09265.1"/>
    <property type="molecule type" value="Genomic_DNA"/>
</dbReference>
<keyword evidence="3 11" id="KW-0812">Transmembrane</keyword>
<accession>F4REI8</accession>
<evidence type="ECO:0000313" key="14">
    <source>
        <dbReference type="Proteomes" id="UP000001072"/>
    </source>
</evidence>
<dbReference type="GO" id="GO:0005794">
    <property type="term" value="C:Golgi apparatus"/>
    <property type="evidence" value="ECO:0007669"/>
    <property type="project" value="TreeGrafter"/>
</dbReference>
<dbReference type="AlphaFoldDB" id="F4REI8"/>
<dbReference type="PROSITE" id="PS50216">
    <property type="entry name" value="DHHC"/>
    <property type="match status" value="1"/>
</dbReference>
<evidence type="ECO:0000259" key="12">
    <source>
        <dbReference type="Pfam" id="PF01529"/>
    </source>
</evidence>
<dbReference type="GO" id="GO:0016020">
    <property type="term" value="C:membrane"/>
    <property type="evidence" value="ECO:0007669"/>
    <property type="project" value="UniProtKB-SubCell"/>
</dbReference>
<keyword evidence="8 11" id="KW-0012">Acyltransferase</keyword>
<dbReference type="GO" id="GO:0005783">
    <property type="term" value="C:endoplasmic reticulum"/>
    <property type="evidence" value="ECO:0007669"/>
    <property type="project" value="TreeGrafter"/>
</dbReference>
<reference evidence="14" key="1">
    <citation type="journal article" date="2011" name="Proc. Natl. Acad. Sci. U.S.A.">
        <title>Obligate biotrophy features unraveled by the genomic analysis of rust fungi.</title>
        <authorList>
            <person name="Duplessis S."/>
            <person name="Cuomo C.A."/>
            <person name="Lin Y.-C."/>
            <person name="Aerts A."/>
            <person name="Tisserant E."/>
            <person name="Veneault-Fourrey C."/>
            <person name="Joly D.L."/>
            <person name="Hacquard S."/>
            <person name="Amselem J."/>
            <person name="Cantarel B.L."/>
            <person name="Chiu R."/>
            <person name="Coutinho P.M."/>
            <person name="Feau N."/>
            <person name="Field M."/>
            <person name="Frey P."/>
            <person name="Gelhaye E."/>
            <person name="Goldberg J."/>
            <person name="Grabherr M.G."/>
            <person name="Kodira C.D."/>
            <person name="Kohler A."/>
            <person name="Kuees U."/>
            <person name="Lindquist E.A."/>
            <person name="Lucas S.M."/>
            <person name="Mago R."/>
            <person name="Mauceli E."/>
            <person name="Morin E."/>
            <person name="Murat C."/>
            <person name="Pangilinan J.L."/>
            <person name="Park R."/>
            <person name="Pearson M."/>
            <person name="Quesneville H."/>
            <person name="Rouhier N."/>
            <person name="Sakthikumar S."/>
            <person name="Salamov A.A."/>
            <person name="Schmutz J."/>
            <person name="Selles B."/>
            <person name="Shapiro H."/>
            <person name="Tanguay P."/>
            <person name="Tuskan G.A."/>
            <person name="Henrissat B."/>
            <person name="Van de Peer Y."/>
            <person name="Rouze P."/>
            <person name="Ellis J.G."/>
            <person name="Dodds P.N."/>
            <person name="Schein J.E."/>
            <person name="Zhong S."/>
            <person name="Hamelin R.C."/>
            <person name="Grigoriev I.V."/>
            <person name="Szabo L.J."/>
            <person name="Martin F."/>
        </authorList>
    </citation>
    <scope>NUCLEOTIDE SEQUENCE [LARGE SCALE GENOMIC DNA]</scope>
    <source>
        <strain evidence="14">98AG31 / pathotype 3-4-7</strain>
    </source>
</reference>
<comment type="subcellular location">
    <subcellularLocation>
        <location evidence="1">Membrane</location>
        <topology evidence="1">Multi-pass membrane protein</topology>
    </subcellularLocation>
</comment>
<sequence length="395" mass="45421">MPGFRPNKVLGWIVPGLMISFITFGSRLVFKELCPFIIHFLEMKLLGRIYQATFTIAFTLTVALYLWILFQPRTHSSPPKQIPEAIKQKLIVYETSDSSGTPSICNICQGRLRPLRSRHCLDCGTCKTGFDHHCVWFAHCITSTTTLKPFIQILVLAPMVILLGAVPAMPIIRWQLKEVVRLTWSEGPSGEFLRTIWWSRWWGWAGGPGWRYAGGVGLGYWHYHWIRSQYEPGSQTDEIDMEFKSLRQPTLSLLILLAFAVLVSLVALLMLMTIIRDTVFRGRNTIDIERSRRWTSRGDHTSTSWDPRVKLWIPDESSVGQGKVVRIDPEEDVFNNGPTQNWQDLMGAQIWEWFVPWMTSSPSNTPGCEGIEWRISSEWMHKLRARETLESPISI</sequence>
<evidence type="ECO:0000256" key="2">
    <source>
        <dbReference type="ARBA" id="ARBA00022679"/>
    </source>
</evidence>
<dbReference type="PANTHER" id="PTHR22883:SF23">
    <property type="entry name" value="PALMITOYLTRANSFERASE ZDHHC6"/>
    <property type="match status" value="1"/>
</dbReference>
<comment type="similarity">
    <text evidence="9">Belongs to the DHHC palmitoyltransferase family. PFA5 subfamily.</text>
</comment>
<evidence type="ECO:0000256" key="11">
    <source>
        <dbReference type="RuleBase" id="RU079119"/>
    </source>
</evidence>
<keyword evidence="4 11" id="KW-1133">Transmembrane helix</keyword>
<evidence type="ECO:0000256" key="9">
    <source>
        <dbReference type="ARBA" id="ARBA00038298"/>
    </source>
</evidence>
<comment type="catalytic activity">
    <reaction evidence="10 11">
        <text>L-cysteinyl-[protein] + hexadecanoyl-CoA = S-hexadecanoyl-L-cysteinyl-[protein] + CoA</text>
        <dbReference type="Rhea" id="RHEA:36683"/>
        <dbReference type="Rhea" id="RHEA-COMP:10131"/>
        <dbReference type="Rhea" id="RHEA-COMP:11032"/>
        <dbReference type="ChEBI" id="CHEBI:29950"/>
        <dbReference type="ChEBI" id="CHEBI:57287"/>
        <dbReference type="ChEBI" id="CHEBI:57379"/>
        <dbReference type="ChEBI" id="CHEBI:74151"/>
        <dbReference type="EC" id="2.3.1.225"/>
    </reaction>
</comment>
<dbReference type="RefSeq" id="XP_007407625.1">
    <property type="nucleotide sequence ID" value="XM_007407563.1"/>
</dbReference>
<evidence type="ECO:0000256" key="1">
    <source>
        <dbReference type="ARBA" id="ARBA00004141"/>
    </source>
</evidence>
<dbReference type="InterPro" id="IPR001594">
    <property type="entry name" value="Palmitoyltrfase_DHHC"/>
</dbReference>
<dbReference type="InParanoid" id="F4REI8"/>
<dbReference type="PANTHER" id="PTHR22883">
    <property type="entry name" value="ZINC FINGER DHHC DOMAIN CONTAINING PROTEIN"/>
    <property type="match status" value="1"/>
</dbReference>
<feature type="transmembrane region" description="Helical" evidence="11">
    <location>
        <begin position="251"/>
        <end position="275"/>
    </location>
</feature>
<evidence type="ECO:0000256" key="10">
    <source>
        <dbReference type="ARBA" id="ARBA00048048"/>
    </source>
</evidence>
<keyword evidence="7" id="KW-0449">Lipoprotein</keyword>
<evidence type="ECO:0000313" key="13">
    <source>
        <dbReference type="EMBL" id="EGG09265.1"/>
    </source>
</evidence>
<dbReference type="Proteomes" id="UP000001072">
    <property type="component" value="Unassembled WGS sequence"/>
</dbReference>
<dbReference type="VEuPathDB" id="FungiDB:MELLADRAFT_96369"/>
<dbReference type="eggNOG" id="KOG1312">
    <property type="taxonomic scope" value="Eukaryota"/>
</dbReference>
<dbReference type="HOGENOM" id="CLU_051554_0_0_1"/>
<evidence type="ECO:0000256" key="6">
    <source>
        <dbReference type="ARBA" id="ARBA00023139"/>
    </source>
</evidence>
<evidence type="ECO:0000256" key="8">
    <source>
        <dbReference type="ARBA" id="ARBA00023315"/>
    </source>
</evidence>
<dbReference type="InterPro" id="IPR039859">
    <property type="entry name" value="PFA4/ZDH16/20/ERF2-like"/>
</dbReference>
<gene>
    <name evidence="13" type="ORF">MELLADRAFT_96369</name>
</gene>
<evidence type="ECO:0000256" key="4">
    <source>
        <dbReference type="ARBA" id="ARBA00022989"/>
    </source>
</evidence>
<feature type="transmembrane region" description="Helical" evidence="11">
    <location>
        <begin position="150"/>
        <end position="172"/>
    </location>
</feature>
<dbReference type="Pfam" id="PF01529">
    <property type="entry name" value="DHHC"/>
    <property type="match status" value="1"/>
</dbReference>
<keyword evidence="6" id="KW-0564">Palmitate</keyword>
<dbReference type="EC" id="2.3.1.225" evidence="11"/>
<keyword evidence="14" id="KW-1185">Reference proteome</keyword>
<dbReference type="KEGG" id="mlr:MELLADRAFT_96369"/>
<evidence type="ECO:0000256" key="3">
    <source>
        <dbReference type="ARBA" id="ARBA00022692"/>
    </source>
</evidence>
<dbReference type="GO" id="GO:0019706">
    <property type="term" value="F:protein-cysteine S-palmitoyltransferase activity"/>
    <property type="evidence" value="ECO:0007669"/>
    <property type="project" value="UniProtKB-EC"/>
</dbReference>
<feature type="transmembrane region" description="Helical" evidence="11">
    <location>
        <begin position="50"/>
        <end position="70"/>
    </location>
</feature>
<keyword evidence="2 11" id="KW-0808">Transferase</keyword>
<dbReference type="OrthoDB" id="302728at2759"/>
<name>F4REI8_MELLP</name>
<protein>
    <recommendedName>
        <fullName evidence="11">Palmitoyltransferase</fullName>
        <ecNumber evidence="11">2.3.1.225</ecNumber>
    </recommendedName>
</protein>
<keyword evidence="5 11" id="KW-0472">Membrane</keyword>
<dbReference type="STRING" id="747676.F4REI8"/>
<comment type="domain">
    <text evidence="11">The DHHC domain is required for palmitoyltransferase activity.</text>
</comment>
<proteinExistence type="inferred from homology"/>
<feature type="transmembrane region" description="Helical" evidence="11">
    <location>
        <begin position="12"/>
        <end position="30"/>
    </location>
</feature>
<evidence type="ECO:0000256" key="5">
    <source>
        <dbReference type="ARBA" id="ARBA00023136"/>
    </source>
</evidence>